<keyword evidence="2" id="KW-0813">Transport</keyword>
<keyword evidence="13" id="KW-0675">Receptor</keyword>
<keyword evidence="8" id="KW-0406">Ion transport</keyword>
<reference evidence="13 14" key="1">
    <citation type="submission" date="2017-08" db="EMBL/GenBank/DDBJ databases">
        <title>Infants hospitalized years apart are colonized by the same room-sourced microbial strains.</title>
        <authorList>
            <person name="Brooks B."/>
            <person name="Olm M.R."/>
            <person name="Firek B.A."/>
            <person name="Baker R."/>
            <person name="Thomas B.C."/>
            <person name="Morowitz M.J."/>
            <person name="Banfield J.F."/>
        </authorList>
    </citation>
    <scope>NUCLEOTIDE SEQUENCE [LARGE SCALE GENOMIC DNA]</scope>
    <source>
        <strain evidence="13">S2_018_000_R2_101</strain>
    </source>
</reference>
<dbReference type="AlphaFoldDB" id="A0A2W5A4S6"/>
<evidence type="ECO:0000256" key="9">
    <source>
        <dbReference type="ARBA" id="ARBA00023136"/>
    </source>
</evidence>
<evidence type="ECO:0000256" key="10">
    <source>
        <dbReference type="ARBA" id="ARBA00023237"/>
    </source>
</evidence>
<evidence type="ECO:0000256" key="5">
    <source>
        <dbReference type="ARBA" id="ARBA00022692"/>
    </source>
</evidence>
<keyword evidence="9" id="KW-0472">Membrane</keyword>
<feature type="chain" id="PRO_5015937207" evidence="11">
    <location>
        <begin position="25"/>
        <end position="533"/>
    </location>
</feature>
<evidence type="ECO:0000256" key="1">
    <source>
        <dbReference type="ARBA" id="ARBA00004571"/>
    </source>
</evidence>
<evidence type="ECO:0000256" key="11">
    <source>
        <dbReference type="SAM" id="SignalP"/>
    </source>
</evidence>
<keyword evidence="5" id="KW-0812">Transmembrane</keyword>
<dbReference type="Gene3D" id="2.170.130.10">
    <property type="entry name" value="TonB-dependent receptor, plug domain"/>
    <property type="match status" value="1"/>
</dbReference>
<keyword evidence="3" id="KW-1134">Transmembrane beta strand</keyword>
<comment type="subcellular location">
    <subcellularLocation>
        <location evidence="1">Cell outer membrane</location>
        <topology evidence="1">Multi-pass membrane protein</topology>
    </subcellularLocation>
</comment>
<evidence type="ECO:0000256" key="6">
    <source>
        <dbReference type="ARBA" id="ARBA00022729"/>
    </source>
</evidence>
<keyword evidence="10" id="KW-0998">Cell outer membrane</keyword>
<dbReference type="Pfam" id="PF07715">
    <property type="entry name" value="Plug"/>
    <property type="match status" value="1"/>
</dbReference>
<dbReference type="InterPro" id="IPR037066">
    <property type="entry name" value="Plug_dom_sf"/>
</dbReference>
<dbReference type="SUPFAM" id="SSF56935">
    <property type="entry name" value="Porins"/>
    <property type="match status" value="1"/>
</dbReference>
<keyword evidence="4" id="KW-0410">Iron transport</keyword>
<keyword evidence="7" id="KW-0408">Iron</keyword>
<comment type="caution">
    <text evidence="13">The sequence shown here is derived from an EMBL/GenBank/DDBJ whole genome shotgun (WGS) entry which is preliminary data.</text>
</comment>
<evidence type="ECO:0000256" key="7">
    <source>
        <dbReference type="ARBA" id="ARBA00023004"/>
    </source>
</evidence>
<evidence type="ECO:0000313" key="14">
    <source>
        <dbReference type="Proteomes" id="UP000249066"/>
    </source>
</evidence>
<keyword evidence="6 11" id="KW-0732">Signal</keyword>
<organism evidence="13 14">
    <name type="scientific">Sphingomonas sanxanigenens</name>
    <dbReference type="NCBI Taxonomy" id="397260"/>
    <lineage>
        <taxon>Bacteria</taxon>
        <taxon>Pseudomonadati</taxon>
        <taxon>Pseudomonadota</taxon>
        <taxon>Alphaproteobacteria</taxon>
        <taxon>Sphingomonadales</taxon>
        <taxon>Sphingomonadaceae</taxon>
        <taxon>Sphingomonas</taxon>
    </lineage>
</organism>
<proteinExistence type="predicted"/>
<feature type="non-terminal residue" evidence="13">
    <location>
        <position position="533"/>
    </location>
</feature>
<gene>
    <name evidence="13" type="ORF">DI623_09850</name>
</gene>
<feature type="domain" description="TonB-dependent receptor plug" evidence="12">
    <location>
        <begin position="56"/>
        <end position="165"/>
    </location>
</feature>
<evidence type="ECO:0000256" key="3">
    <source>
        <dbReference type="ARBA" id="ARBA00022452"/>
    </source>
</evidence>
<feature type="signal peptide" evidence="11">
    <location>
        <begin position="1"/>
        <end position="24"/>
    </location>
</feature>
<evidence type="ECO:0000256" key="2">
    <source>
        <dbReference type="ARBA" id="ARBA00022448"/>
    </source>
</evidence>
<dbReference type="GO" id="GO:0009279">
    <property type="term" value="C:cell outer membrane"/>
    <property type="evidence" value="ECO:0007669"/>
    <property type="project" value="UniProtKB-SubCell"/>
</dbReference>
<dbReference type="PANTHER" id="PTHR32552:SF89">
    <property type="entry name" value="CATECHOLATE SIDEROPHORE RECEPTOR FIU"/>
    <property type="match status" value="1"/>
</dbReference>
<dbReference type="InterPro" id="IPR012910">
    <property type="entry name" value="Plug_dom"/>
</dbReference>
<protein>
    <submittedName>
        <fullName evidence="13">TonB-dependent receptor</fullName>
    </submittedName>
</protein>
<name>A0A2W5A4S6_9SPHN</name>
<dbReference type="Proteomes" id="UP000249066">
    <property type="component" value="Unassembled WGS sequence"/>
</dbReference>
<evidence type="ECO:0000256" key="4">
    <source>
        <dbReference type="ARBA" id="ARBA00022496"/>
    </source>
</evidence>
<dbReference type="Gene3D" id="2.40.170.20">
    <property type="entry name" value="TonB-dependent receptor, beta-barrel domain"/>
    <property type="match status" value="1"/>
</dbReference>
<evidence type="ECO:0000313" key="13">
    <source>
        <dbReference type="EMBL" id="PZO89534.1"/>
    </source>
</evidence>
<dbReference type="InterPro" id="IPR036942">
    <property type="entry name" value="Beta-barrel_TonB_sf"/>
</dbReference>
<dbReference type="PANTHER" id="PTHR32552">
    <property type="entry name" value="FERRICHROME IRON RECEPTOR-RELATED"/>
    <property type="match status" value="1"/>
</dbReference>
<evidence type="ECO:0000259" key="12">
    <source>
        <dbReference type="Pfam" id="PF07715"/>
    </source>
</evidence>
<accession>A0A2W5A4S6</accession>
<dbReference type="GO" id="GO:0015344">
    <property type="term" value="F:siderophore uptake transmembrane transporter activity"/>
    <property type="evidence" value="ECO:0007669"/>
    <property type="project" value="TreeGrafter"/>
</dbReference>
<sequence length="533" mass="58162">MLHRSHRLLAGTALFFVFAAPAFAEDAAPVVTAAADAAAEAPPADDIVVLGFGKARQVQTISDLDMERLTPGTSPIKAIEKLPGVNYQAADAFGAYEWSARISLRGFNQNQLGFTLDGIPLGDMSYGNSNGLHISRAIISENLGSVTVAQGAGALGEASTSNLGGTLQFISRAPSDHFDIVASGTYGSDNTFRAFTRLETGDLTGNGLKAYISYGFLKTDKWKGWGEQRQHQVNAKIVQDFGDRGSITAFFNYSDRRENDYQDLSLDIIKRLGYRDDNISNNFPLAQQIGRVLQNQYAYSLGAPLPWATAGLTYPRPYQTADDAYYNAAGLRKDSLGGVTFDANLTDHLTAKVTGYFHHNQGQGIWFTPYVPTPGGSPLSVRTTEYGINRGGAIARFGWEMGINKLEVGGWWESNSFHQARRYYGLLDQDTPSRDSLSFQKDPFRTDWDFRFNTDTALYYVSDTLSLGNLTLSGGWKGYQVINRANPIVSGGLASGRIEAKDWFLPQAGAVYKIGGGAEVMSRAPYASLNARW</sequence>
<dbReference type="InterPro" id="IPR039426">
    <property type="entry name" value="TonB-dep_rcpt-like"/>
</dbReference>
<dbReference type="EMBL" id="QFNN01000055">
    <property type="protein sequence ID" value="PZO89534.1"/>
    <property type="molecule type" value="Genomic_DNA"/>
</dbReference>
<evidence type="ECO:0000256" key="8">
    <source>
        <dbReference type="ARBA" id="ARBA00023065"/>
    </source>
</evidence>